<gene>
    <name evidence="7" type="ORF">F946_01334</name>
</gene>
<evidence type="ECO:0000256" key="5">
    <source>
        <dbReference type="ARBA" id="ARBA00023136"/>
    </source>
</evidence>
<dbReference type="PANTHER" id="PTHR35892:SF2">
    <property type="entry name" value="OUTER MEMBRANE PROTEIN PAGN"/>
    <property type="match status" value="1"/>
</dbReference>
<evidence type="ECO:0000313" key="8">
    <source>
        <dbReference type="Proteomes" id="UP000018444"/>
    </source>
</evidence>
<dbReference type="GeneID" id="56338529"/>
<feature type="chain" id="PRO_5004139986" description="Outer membrane protein beta-barrel domain-containing protein" evidence="6">
    <location>
        <begin position="24"/>
        <end position="181"/>
    </location>
</feature>
<evidence type="ECO:0000256" key="2">
    <source>
        <dbReference type="ARBA" id="ARBA00022452"/>
    </source>
</evidence>
<evidence type="ECO:0000313" key="7">
    <source>
        <dbReference type="EMBL" id="ENV71879.1"/>
    </source>
</evidence>
<dbReference type="PATRIC" id="fig|1217662.4.peg.1296"/>
<feature type="signal peptide" evidence="6">
    <location>
        <begin position="1"/>
        <end position="23"/>
    </location>
</feature>
<dbReference type="PRINTS" id="PR00316">
    <property type="entry name" value="ENTEROVIROMP"/>
</dbReference>
<keyword evidence="4 6" id="KW-0732">Signal</keyword>
<dbReference type="SUPFAM" id="SSF56925">
    <property type="entry name" value="OMPA-like"/>
    <property type="match status" value="1"/>
</dbReference>
<evidence type="ECO:0008006" key="9">
    <source>
        <dbReference type="Google" id="ProtNLM"/>
    </source>
</evidence>
<sequence>MIQNIIRGAIFACALGVSINAVAAQHTISVGYAQTKAEDFKDLKGVNAQYRFENESPVGVVVSASYVSGDDKSNYGYGVEEAEVKSFSLLAGPAYRFNEYVSAYALAGFANVKSDYSDHEFDGSYSYSSSLTKTEFAYGAGVAVNPAQNVSVHVGYEGTKVKFEGESAKLNGFNIGVGYRF</sequence>
<dbReference type="Proteomes" id="UP000018444">
    <property type="component" value="Unassembled WGS sequence"/>
</dbReference>
<dbReference type="InterPro" id="IPR011250">
    <property type="entry name" value="OMP/PagP_B-barrel"/>
</dbReference>
<organism evidence="7 8">
    <name type="scientific">Acinetobacter johnsonii ANC 3681</name>
    <dbReference type="NCBI Taxonomy" id="1217662"/>
    <lineage>
        <taxon>Bacteria</taxon>
        <taxon>Pseudomonadati</taxon>
        <taxon>Pseudomonadota</taxon>
        <taxon>Gammaproteobacteria</taxon>
        <taxon>Moraxellales</taxon>
        <taxon>Moraxellaceae</taxon>
        <taxon>Acinetobacter</taxon>
    </lineage>
</organism>
<dbReference type="EMBL" id="APPZ01000007">
    <property type="protein sequence ID" value="ENV71879.1"/>
    <property type="molecule type" value="Genomic_DNA"/>
</dbReference>
<protein>
    <recommendedName>
        <fullName evidence="9">Outer membrane protein beta-barrel domain-containing protein</fullName>
    </recommendedName>
</protein>
<dbReference type="GO" id="GO:0044384">
    <property type="term" value="C:host outer membrane"/>
    <property type="evidence" value="ECO:0007669"/>
    <property type="project" value="InterPro"/>
</dbReference>
<keyword evidence="2" id="KW-1134">Transmembrane beta strand</keyword>
<dbReference type="HOGENOM" id="CLU_099385_1_0_6"/>
<accession>N9CMY3</accession>
<evidence type="ECO:0000256" key="1">
    <source>
        <dbReference type="ARBA" id="ARBA00004141"/>
    </source>
</evidence>
<dbReference type="NCBIfam" id="TIGR01414">
    <property type="entry name" value="autotrans_barl"/>
    <property type="match status" value="1"/>
</dbReference>
<dbReference type="InterPro" id="IPR006315">
    <property type="entry name" value="OM_autotransptr_brl_dom"/>
</dbReference>
<dbReference type="AlphaFoldDB" id="N9CMY3"/>
<dbReference type="PROSITE" id="PS00695">
    <property type="entry name" value="ENT_VIR_OMP_2"/>
    <property type="match status" value="1"/>
</dbReference>
<name>N9CMY3_ACIJO</name>
<dbReference type="Pfam" id="PF06316">
    <property type="entry name" value="Ail_Lom"/>
    <property type="match status" value="1"/>
</dbReference>
<dbReference type="Gene3D" id="2.40.160.20">
    <property type="match status" value="1"/>
</dbReference>
<evidence type="ECO:0000256" key="3">
    <source>
        <dbReference type="ARBA" id="ARBA00022692"/>
    </source>
</evidence>
<dbReference type="PANTHER" id="PTHR35892">
    <property type="entry name" value="OUTER MEMBRANE PROTEIN PAGN-RELATED"/>
    <property type="match status" value="1"/>
</dbReference>
<dbReference type="InterPro" id="IPR000758">
    <property type="entry name" value="Enterovir_OMP"/>
</dbReference>
<comment type="subcellular location">
    <subcellularLocation>
        <location evidence="1">Membrane</location>
        <topology evidence="1">Multi-pass membrane protein</topology>
    </subcellularLocation>
</comment>
<keyword evidence="3" id="KW-0812">Transmembrane</keyword>
<keyword evidence="5" id="KW-0472">Membrane</keyword>
<comment type="caution">
    <text evidence="7">The sequence shown here is derived from an EMBL/GenBank/DDBJ whole genome shotgun (WGS) entry which is preliminary data.</text>
</comment>
<evidence type="ECO:0000256" key="6">
    <source>
        <dbReference type="SAM" id="SignalP"/>
    </source>
</evidence>
<dbReference type="GO" id="GO:0019867">
    <property type="term" value="C:outer membrane"/>
    <property type="evidence" value="ECO:0007669"/>
    <property type="project" value="InterPro"/>
</dbReference>
<proteinExistence type="predicted"/>
<dbReference type="RefSeq" id="WP_004980406.1">
    <property type="nucleotide sequence ID" value="NZ_KB849705.1"/>
</dbReference>
<reference evidence="7 8" key="1">
    <citation type="submission" date="2013-02" db="EMBL/GenBank/DDBJ databases">
        <title>The Genome Sequence of Acinetobacter johnsonii ANC 3681.</title>
        <authorList>
            <consortium name="The Broad Institute Genome Sequencing Platform"/>
            <consortium name="The Broad Institute Genome Sequencing Center for Infectious Disease"/>
            <person name="Cerqueira G."/>
            <person name="Feldgarden M."/>
            <person name="Courvalin P."/>
            <person name="Perichon B."/>
            <person name="Grillot-Courvalin C."/>
            <person name="Clermont D."/>
            <person name="Rocha E."/>
            <person name="Yoon E.-J."/>
            <person name="Nemec A."/>
            <person name="Walker B."/>
            <person name="Young S.K."/>
            <person name="Zeng Q."/>
            <person name="Gargeya S."/>
            <person name="Fitzgerald M."/>
            <person name="Haas B."/>
            <person name="Abouelleil A."/>
            <person name="Alvarado L."/>
            <person name="Arachchi H.M."/>
            <person name="Berlin A.M."/>
            <person name="Chapman S.B."/>
            <person name="Dewar J."/>
            <person name="Goldberg J."/>
            <person name="Griggs A."/>
            <person name="Gujja S."/>
            <person name="Hansen M."/>
            <person name="Howarth C."/>
            <person name="Imamovic A."/>
            <person name="Larimer J."/>
            <person name="McCowan C."/>
            <person name="Murphy C."/>
            <person name="Neiman D."/>
            <person name="Pearson M."/>
            <person name="Priest M."/>
            <person name="Roberts A."/>
            <person name="Saif S."/>
            <person name="Shea T."/>
            <person name="Sisk P."/>
            <person name="Sykes S."/>
            <person name="Wortman J."/>
            <person name="Nusbaum C."/>
            <person name="Birren B."/>
        </authorList>
    </citation>
    <scope>NUCLEOTIDE SEQUENCE [LARGE SCALE GENOMIC DNA]</scope>
    <source>
        <strain evidence="7 8">ANC 3681</strain>
    </source>
</reference>
<dbReference type="InterPro" id="IPR051723">
    <property type="entry name" value="Bact_OM_Invasion-Related"/>
</dbReference>
<evidence type="ECO:0000256" key="4">
    <source>
        <dbReference type="ARBA" id="ARBA00022729"/>
    </source>
</evidence>